<proteinExistence type="predicted"/>
<evidence type="ECO:0000313" key="2">
    <source>
        <dbReference type="Proteomes" id="UP000606274"/>
    </source>
</evidence>
<feature type="non-terminal residue" evidence="1">
    <location>
        <position position="1"/>
    </location>
</feature>
<protein>
    <submittedName>
        <fullName evidence="1">Uncharacterized protein</fullName>
    </submittedName>
</protein>
<dbReference type="Proteomes" id="UP000606274">
    <property type="component" value="Unassembled WGS sequence"/>
</dbReference>
<comment type="caution">
    <text evidence="1">The sequence shown here is derived from an EMBL/GenBank/DDBJ whole genome shotgun (WGS) entry which is preliminary data.</text>
</comment>
<sequence length="102" mass="11732">VKWLLNENAEDGAARKEDKRKTKEVYVCGEVMASGNRERHRILSLKEESPGERTPGDTLPWNLSKYQKVRRSKSASAEVLDPAERAVIRIAERFRVLQVVRQ</sequence>
<name>A0A8T0BPK7_SILME</name>
<evidence type="ECO:0000313" key="1">
    <source>
        <dbReference type="EMBL" id="KAF7708795.1"/>
    </source>
</evidence>
<organism evidence="1 2">
    <name type="scientific">Silurus meridionalis</name>
    <name type="common">Southern catfish</name>
    <name type="synonym">Silurus soldatovi meridionalis</name>
    <dbReference type="NCBI Taxonomy" id="175797"/>
    <lineage>
        <taxon>Eukaryota</taxon>
        <taxon>Metazoa</taxon>
        <taxon>Chordata</taxon>
        <taxon>Craniata</taxon>
        <taxon>Vertebrata</taxon>
        <taxon>Euteleostomi</taxon>
        <taxon>Actinopterygii</taxon>
        <taxon>Neopterygii</taxon>
        <taxon>Teleostei</taxon>
        <taxon>Ostariophysi</taxon>
        <taxon>Siluriformes</taxon>
        <taxon>Siluridae</taxon>
        <taxon>Silurus</taxon>
    </lineage>
</organism>
<dbReference type="AlphaFoldDB" id="A0A8T0BPK7"/>
<dbReference type="EMBL" id="JABFDY010000004">
    <property type="protein sequence ID" value="KAF7708795.1"/>
    <property type="molecule type" value="Genomic_DNA"/>
</dbReference>
<reference evidence="1" key="1">
    <citation type="submission" date="2020-08" db="EMBL/GenBank/DDBJ databases">
        <title>Chromosome-level assembly of Southern catfish (Silurus meridionalis) provides insights into visual adaptation to the nocturnal and benthic lifestyles.</title>
        <authorList>
            <person name="Zhang Y."/>
            <person name="Wang D."/>
            <person name="Peng Z."/>
        </authorList>
    </citation>
    <scope>NUCLEOTIDE SEQUENCE</scope>
    <source>
        <strain evidence="1">SWU-2019-XX</strain>
        <tissue evidence="1">Muscle</tissue>
    </source>
</reference>
<gene>
    <name evidence="1" type="ORF">HF521_017852</name>
</gene>
<accession>A0A8T0BPK7</accession>
<keyword evidence="2" id="KW-1185">Reference proteome</keyword>